<dbReference type="KEGG" id="wna:KA717_16155"/>
<proteinExistence type="predicted"/>
<keyword evidence="3" id="KW-0732">Signal</keyword>
<feature type="region of interest" description="Disordered" evidence="2">
    <location>
        <begin position="148"/>
        <end position="168"/>
    </location>
</feature>
<name>A0A977L3H8_9CYAN</name>
<feature type="chain" id="PRO_5037907224" evidence="3">
    <location>
        <begin position="25"/>
        <end position="168"/>
    </location>
</feature>
<accession>A0A977L3H8</accession>
<dbReference type="InterPro" id="IPR012899">
    <property type="entry name" value="LTXXQ"/>
</dbReference>
<evidence type="ECO:0000256" key="2">
    <source>
        <dbReference type="SAM" id="MobiDB-lite"/>
    </source>
</evidence>
<dbReference type="Pfam" id="PF07813">
    <property type="entry name" value="LTXXQ"/>
    <property type="match status" value="1"/>
</dbReference>
<feature type="signal peptide" evidence="3">
    <location>
        <begin position="1"/>
        <end position="24"/>
    </location>
</feature>
<evidence type="ECO:0000256" key="1">
    <source>
        <dbReference type="SAM" id="Coils"/>
    </source>
</evidence>
<dbReference type="GO" id="GO:0042597">
    <property type="term" value="C:periplasmic space"/>
    <property type="evidence" value="ECO:0007669"/>
    <property type="project" value="InterPro"/>
</dbReference>
<dbReference type="EMBL" id="CP073041">
    <property type="protein sequence ID" value="UXE63936.1"/>
    <property type="molecule type" value="Genomic_DNA"/>
</dbReference>
<evidence type="ECO:0000256" key="3">
    <source>
        <dbReference type="SAM" id="SignalP"/>
    </source>
</evidence>
<protein>
    <submittedName>
        <fullName evidence="4">Spy/CpxP family protein refolding chaperone</fullName>
    </submittedName>
</protein>
<dbReference type="CDD" id="cd09916">
    <property type="entry name" value="CpxP_like"/>
    <property type="match status" value="1"/>
</dbReference>
<dbReference type="Gene3D" id="1.20.120.1490">
    <property type="match status" value="1"/>
</dbReference>
<keyword evidence="1" id="KW-0175">Coiled coil</keyword>
<organism evidence="4">
    <name type="scientific">Woronichinia naegeliana WA131</name>
    <dbReference type="NCBI Taxonomy" id="2824559"/>
    <lineage>
        <taxon>Bacteria</taxon>
        <taxon>Bacillati</taxon>
        <taxon>Cyanobacteriota</taxon>
        <taxon>Cyanophyceae</taxon>
        <taxon>Synechococcales</taxon>
        <taxon>Coelosphaeriaceae</taxon>
        <taxon>Woronichinia</taxon>
    </lineage>
</organism>
<feature type="coiled-coil region" evidence="1">
    <location>
        <begin position="65"/>
        <end position="92"/>
    </location>
</feature>
<dbReference type="Proteomes" id="UP001065613">
    <property type="component" value="Chromosome"/>
</dbReference>
<gene>
    <name evidence="4" type="ORF">KA717_16155</name>
</gene>
<dbReference type="AlphaFoldDB" id="A0A977L3H8"/>
<reference evidence="4" key="1">
    <citation type="submission" date="2021-04" db="EMBL/GenBank/DDBJ databases">
        <title>Genome sequence of Woronichinia naegeliana from Washington state freshwater lake bloom.</title>
        <authorList>
            <person name="Dreher T.W."/>
        </authorList>
    </citation>
    <scope>NUCLEOTIDE SEQUENCE</scope>
    <source>
        <strain evidence="4">WA131</strain>
    </source>
</reference>
<sequence length="168" mass="19102">MQFYSVSLLTMLLTVSLGTSFCVANPVLAEGQYLAPTLLVQNRSAKLVDGPNRLMEQLNLSSQQKQDLSTIRQKYQGQMKQLHEQLRTNQEALRTMMSGTASEESIRTKHTEIVQLRQQLENLGFESMLESRAVLTPDQRQQFAQLMEKQRGKMRSKMGNPGDRPPAF</sequence>
<evidence type="ECO:0000313" key="4">
    <source>
        <dbReference type="EMBL" id="UXE63936.1"/>
    </source>
</evidence>